<evidence type="ECO:0000256" key="6">
    <source>
        <dbReference type="ARBA" id="ARBA00022737"/>
    </source>
</evidence>
<dbReference type="GO" id="GO:0031267">
    <property type="term" value="F:small GTPase binding"/>
    <property type="evidence" value="ECO:0007669"/>
    <property type="project" value="InterPro"/>
</dbReference>
<dbReference type="InterPro" id="IPR001494">
    <property type="entry name" value="Importin-beta_N"/>
</dbReference>
<dbReference type="InterPro" id="IPR040709">
    <property type="entry name" value="Importin_rep_1"/>
</dbReference>
<dbReference type="Pfam" id="PF08389">
    <property type="entry name" value="Xpo1"/>
    <property type="match status" value="1"/>
</dbReference>
<dbReference type="Pfam" id="PF03810">
    <property type="entry name" value="IBN_N"/>
    <property type="match status" value="1"/>
</dbReference>
<name>A0A507BZ09_9FUNG</name>
<comment type="caution">
    <text evidence="11">The sequence shown here is derived from an EMBL/GenBank/DDBJ whole genome shotgun (WGS) entry which is preliminary data.</text>
</comment>
<dbReference type="InterPro" id="IPR016024">
    <property type="entry name" value="ARM-type_fold"/>
</dbReference>
<evidence type="ECO:0000256" key="2">
    <source>
        <dbReference type="ARBA" id="ARBA00007991"/>
    </source>
</evidence>
<evidence type="ECO:0000256" key="5">
    <source>
        <dbReference type="ARBA" id="ARBA00022448"/>
    </source>
</evidence>
<keyword evidence="7" id="KW-0653">Protein transport</keyword>
<reference evidence="11 12" key="1">
    <citation type="journal article" date="2019" name="Sci. Rep.">
        <title>Comparative genomics of chytrid fungi reveal insights into the obligate biotrophic and pathogenic lifestyle of Synchytrium endobioticum.</title>
        <authorList>
            <person name="van de Vossenberg B.T.L.H."/>
            <person name="Warris S."/>
            <person name="Nguyen H.D.T."/>
            <person name="van Gent-Pelzer M.P.E."/>
            <person name="Joly D.L."/>
            <person name="van de Geest H.C."/>
            <person name="Bonants P.J.M."/>
            <person name="Smith D.S."/>
            <person name="Levesque C.A."/>
            <person name="van der Lee T.A.J."/>
        </authorList>
    </citation>
    <scope>NUCLEOTIDE SEQUENCE [LARGE SCALE GENOMIC DNA]</scope>
    <source>
        <strain evidence="11 12">JEL517</strain>
    </source>
</reference>
<gene>
    <name evidence="11" type="ORF">SmJEL517_g03188</name>
</gene>
<evidence type="ECO:0000313" key="12">
    <source>
        <dbReference type="Proteomes" id="UP000319731"/>
    </source>
</evidence>
<dbReference type="InterPro" id="IPR040520">
    <property type="entry name" value="Importin_rep_3"/>
</dbReference>
<comment type="similarity">
    <text evidence="2">Belongs to the importin beta family.</text>
</comment>
<feature type="compositionally biased region" description="Basic and acidic residues" evidence="9">
    <location>
        <begin position="392"/>
        <end position="402"/>
    </location>
</feature>
<evidence type="ECO:0000256" key="8">
    <source>
        <dbReference type="ARBA" id="ARBA00023242"/>
    </source>
</evidence>
<comment type="subcellular location">
    <subcellularLocation>
        <location evidence="1">Nucleus</location>
    </subcellularLocation>
</comment>
<dbReference type="Pfam" id="PF18806">
    <property type="entry name" value="Importin_rep_3"/>
    <property type="match status" value="1"/>
</dbReference>
<dbReference type="Proteomes" id="UP000319731">
    <property type="component" value="Unassembled WGS sequence"/>
</dbReference>
<evidence type="ECO:0000256" key="9">
    <source>
        <dbReference type="SAM" id="MobiDB-lite"/>
    </source>
</evidence>
<dbReference type="PANTHER" id="PTHR12363">
    <property type="entry name" value="TRANSPORTIN 3 AND IMPORTIN 13"/>
    <property type="match status" value="1"/>
</dbReference>
<evidence type="ECO:0000259" key="10">
    <source>
        <dbReference type="PROSITE" id="PS50166"/>
    </source>
</evidence>
<keyword evidence="8" id="KW-0539">Nucleus</keyword>
<sequence>MDGTMSQVELAIQQLYSSLAPGQVQRAQVWLQTLQKQPQAWNLALQCLNSQSPNTRFYGSQTLAIKIVQDWESLTEEERSGLRDELLKQVTRASNGPRFVLTKLCVALTEYAIRACPSTWQNCIQYTSQYFSTQAQQSNDPAIRLALQCALVEWLTVLAEEAQRQELPAKLRASLDGELLLGVPVALTILEEVLDIPQEQTTEPIKSLKIQAFKATKGWVHYGIPTASMGQMFYKMMEQMSTPLWPLTIDVIEEIVTNPRMAGYDETISNGLLNAVTAGPIHTEFKRALSEGDDESSVKICQLLIEFGEHYATFLICNLLRQDVTIYMDMLLAYSQYPGVFAVDEEISDLPLTVWSNFQETLQNADILPLATSDKYDLTTNPHTGAPISSEEASKSSRRVPDDQVTQTWNTAQALYAKLVNALILKMAFSTDAHTWSADERERFRVYRRECSDALLVCYYILRQPALDNLVKRAVALTAQFSPQHYGIPQELESVLWGITAFSEAVSAQEDAPLATIFGEQVFGRLSTVSAPFMSRIRLTLFVLIESFAEYHSRHPEHLSSIMRFLISGLSFESEAPYAAKALKTLCSECRQGLVSGADWLTRLWLESSSSILPSERPKVVEAICDVIQALSPTEALIRALAIMHNIASSLRQVLNVAHQHMDVSKDEVISLISQLKSCCRGMIVSDEIDLTQEQSNIITVTQAIPLKLAATANEVAVTQLIWNCLKEVVGLWSQDVQVVGEIMGLLSTSFSSSLPLLAPSSQDLVTVLTDLFSRHPSPTILSTVGAFVCTVSRQAKTDTVFASDAIKWIQNICIQCLQILQAVDSEGRSGMVVHPDLGEAFFELMSRLLQKAPIFLLALPPRVLSAIFQDLLMAGLRSEERFTLTAVYTLVLELIASDIGSSNRAIFAQQLISSCGEMIVQQLLCDIESRLPRTQVAKPSEVLFRMISKYPDMCRTWMQTWTALPTTSTRVASVERSNLVKGLLGTRHLKVFKEHIQAYATHSRCLA</sequence>
<evidence type="ECO:0000256" key="4">
    <source>
        <dbReference type="ARBA" id="ARBA00016020"/>
    </source>
</evidence>
<dbReference type="GO" id="GO:0006606">
    <property type="term" value="P:protein import into nucleus"/>
    <property type="evidence" value="ECO:0007669"/>
    <property type="project" value="TreeGrafter"/>
</dbReference>
<dbReference type="Pfam" id="PF18773">
    <property type="entry name" value="Importin_rep"/>
    <property type="match status" value="1"/>
</dbReference>
<dbReference type="GO" id="GO:0005634">
    <property type="term" value="C:nucleus"/>
    <property type="evidence" value="ECO:0007669"/>
    <property type="project" value="UniProtKB-SubCell"/>
</dbReference>
<dbReference type="Pfam" id="PF24140">
    <property type="entry name" value="TPR_TNPO3_IPO13_3rd"/>
    <property type="match status" value="1"/>
</dbReference>
<dbReference type="GeneID" id="42004413"/>
<comment type="subunit">
    <text evidence="3">Interacts with UBC9, RAN, RBM8A, eIF-1A and PAX6.</text>
</comment>
<dbReference type="RefSeq" id="XP_031024879.1">
    <property type="nucleotide sequence ID" value="XM_031169116.1"/>
</dbReference>
<accession>A0A507BZ09</accession>
<dbReference type="SUPFAM" id="SSF48371">
    <property type="entry name" value="ARM repeat"/>
    <property type="match status" value="1"/>
</dbReference>
<keyword evidence="5" id="KW-0813">Transport</keyword>
<dbReference type="SMART" id="SM00913">
    <property type="entry name" value="IBN_N"/>
    <property type="match status" value="1"/>
</dbReference>
<dbReference type="InterPro" id="IPR057942">
    <property type="entry name" value="TPR_TNPO3_IPO13_3rd"/>
</dbReference>
<dbReference type="STRING" id="1806994.A0A507BZ09"/>
<dbReference type="AlphaFoldDB" id="A0A507BZ09"/>
<dbReference type="Gene3D" id="1.25.10.10">
    <property type="entry name" value="Leucine-rich Repeat Variant"/>
    <property type="match status" value="1"/>
</dbReference>
<dbReference type="InterPro" id="IPR011989">
    <property type="entry name" value="ARM-like"/>
</dbReference>
<dbReference type="InterPro" id="IPR051345">
    <property type="entry name" value="Importin_beta-like_NTR"/>
</dbReference>
<feature type="region of interest" description="Disordered" evidence="9">
    <location>
        <begin position="379"/>
        <end position="403"/>
    </location>
</feature>
<evidence type="ECO:0000256" key="7">
    <source>
        <dbReference type="ARBA" id="ARBA00022927"/>
    </source>
</evidence>
<organism evidence="11 12">
    <name type="scientific">Synchytrium microbalum</name>
    <dbReference type="NCBI Taxonomy" id="1806994"/>
    <lineage>
        <taxon>Eukaryota</taxon>
        <taxon>Fungi</taxon>
        <taxon>Fungi incertae sedis</taxon>
        <taxon>Chytridiomycota</taxon>
        <taxon>Chytridiomycota incertae sedis</taxon>
        <taxon>Chytridiomycetes</taxon>
        <taxon>Synchytriales</taxon>
        <taxon>Synchytriaceae</taxon>
        <taxon>Synchytrium</taxon>
    </lineage>
</organism>
<dbReference type="InterPro" id="IPR013598">
    <property type="entry name" value="Exportin-1/Importin-b-like"/>
</dbReference>
<evidence type="ECO:0000313" key="11">
    <source>
        <dbReference type="EMBL" id="TPX34037.1"/>
    </source>
</evidence>
<dbReference type="PROSITE" id="PS50166">
    <property type="entry name" value="IMPORTIN_B_NT"/>
    <property type="match status" value="1"/>
</dbReference>
<feature type="domain" description="Importin N-terminal" evidence="10">
    <location>
        <begin position="27"/>
        <end position="92"/>
    </location>
</feature>
<evidence type="ECO:0000256" key="3">
    <source>
        <dbReference type="ARBA" id="ARBA00011422"/>
    </source>
</evidence>
<proteinExistence type="inferred from homology"/>
<protein>
    <recommendedName>
        <fullName evidence="4">Importin-13</fullName>
    </recommendedName>
</protein>
<evidence type="ECO:0000256" key="1">
    <source>
        <dbReference type="ARBA" id="ARBA00004123"/>
    </source>
</evidence>
<dbReference type="EMBL" id="QEAO01000016">
    <property type="protein sequence ID" value="TPX34037.1"/>
    <property type="molecule type" value="Genomic_DNA"/>
</dbReference>
<dbReference type="GO" id="GO:0005737">
    <property type="term" value="C:cytoplasm"/>
    <property type="evidence" value="ECO:0007669"/>
    <property type="project" value="TreeGrafter"/>
</dbReference>
<keyword evidence="6" id="KW-0677">Repeat</keyword>
<keyword evidence="12" id="KW-1185">Reference proteome</keyword>
<dbReference type="OrthoDB" id="2016913at2759"/>
<dbReference type="PANTHER" id="PTHR12363:SF33">
    <property type="entry name" value="IMPORTIN-13"/>
    <property type="match status" value="1"/>
</dbReference>